<sequence>MWRAAPKSALLKRESGLGSWVLYNLVETQPIDGESDVSEFQIQSGFSVFEKKSSFVAVVV</sequence>
<evidence type="ECO:0000313" key="1">
    <source>
        <dbReference type="EMBL" id="KAK9122798.1"/>
    </source>
</evidence>
<organism evidence="1 2">
    <name type="scientific">Stephania japonica</name>
    <dbReference type="NCBI Taxonomy" id="461633"/>
    <lineage>
        <taxon>Eukaryota</taxon>
        <taxon>Viridiplantae</taxon>
        <taxon>Streptophyta</taxon>
        <taxon>Embryophyta</taxon>
        <taxon>Tracheophyta</taxon>
        <taxon>Spermatophyta</taxon>
        <taxon>Magnoliopsida</taxon>
        <taxon>Ranunculales</taxon>
        <taxon>Menispermaceae</taxon>
        <taxon>Menispermoideae</taxon>
        <taxon>Cissampelideae</taxon>
        <taxon>Stephania</taxon>
    </lineage>
</organism>
<gene>
    <name evidence="1" type="ORF">Sjap_012400</name>
</gene>
<accession>A0AAP0NXK3</accession>
<dbReference type="AlphaFoldDB" id="A0AAP0NXK3"/>
<dbReference type="Proteomes" id="UP001417504">
    <property type="component" value="Unassembled WGS sequence"/>
</dbReference>
<keyword evidence="2" id="KW-1185">Reference proteome</keyword>
<evidence type="ECO:0000313" key="2">
    <source>
        <dbReference type="Proteomes" id="UP001417504"/>
    </source>
</evidence>
<proteinExistence type="predicted"/>
<name>A0AAP0NXK3_9MAGN</name>
<reference evidence="1 2" key="1">
    <citation type="submission" date="2024-01" db="EMBL/GenBank/DDBJ databases">
        <title>Genome assemblies of Stephania.</title>
        <authorList>
            <person name="Yang L."/>
        </authorList>
    </citation>
    <scope>NUCLEOTIDE SEQUENCE [LARGE SCALE GENOMIC DNA]</scope>
    <source>
        <strain evidence="1">QJT</strain>
        <tissue evidence="1">Leaf</tissue>
    </source>
</reference>
<dbReference type="EMBL" id="JBBNAE010000005">
    <property type="protein sequence ID" value="KAK9122798.1"/>
    <property type="molecule type" value="Genomic_DNA"/>
</dbReference>
<comment type="caution">
    <text evidence="1">The sequence shown here is derived from an EMBL/GenBank/DDBJ whole genome shotgun (WGS) entry which is preliminary data.</text>
</comment>
<protein>
    <submittedName>
        <fullName evidence="1">Uncharacterized protein</fullName>
    </submittedName>
</protein>